<sequence length="310" mass="34442">MTMEHGQLIMSQSLELWSMKCFIVLAEELHFGRGAKRLNMTQPTLSQQIRKLESHFGVQLFIRSTRSVELTPSGVTFLPLAREALTKLDEAVLLSKLAAGGMSPGGEQLKIGAIDPAVHRLLPLILRRFRKRFPETRLDVRIFDSSEILRALERGEYDVGIMRPPSNGNVIRYRPLMSDRFVAVIPKQSVLASRSTLRLSDFVGHDVFTLDRFELSSFRAIHDQIVDTGIVLDSGIKVSNTTAALALVAAGLGITFLPEWIEGIVGSDVVLRRVEDLGQEISIGIAWRADNPMPGILPFVEYAELVARPS</sequence>
<comment type="function">
    <text evidence="5">Transcriptional regulator of the ttuABCDE tartrate utilization operon.</text>
</comment>
<dbReference type="PANTHER" id="PTHR30346">
    <property type="entry name" value="TRANSCRIPTIONAL DUAL REGULATOR HCAR-RELATED"/>
    <property type="match status" value="1"/>
</dbReference>
<feature type="domain" description="HTH lysR-type" evidence="8">
    <location>
        <begin position="14"/>
        <end position="71"/>
    </location>
</feature>
<dbReference type="PANTHER" id="PTHR30346:SF0">
    <property type="entry name" value="HCA OPERON TRANSCRIPTIONAL ACTIVATOR HCAR"/>
    <property type="match status" value="1"/>
</dbReference>
<dbReference type="SUPFAM" id="SSF46785">
    <property type="entry name" value="Winged helix' DNA-binding domain"/>
    <property type="match status" value="1"/>
</dbReference>
<proteinExistence type="inferred from homology"/>
<name>A0AAW9FFV0_9HYPH</name>
<dbReference type="Pfam" id="PF00126">
    <property type="entry name" value="HTH_1"/>
    <property type="match status" value="1"/>
</dbReference>
<evidence type="ECO:0000313" key="9">
    <source>
        <dbReference type="EMBL" id="MDX8305492.1"/>
    </source>
</evidence>
<dbReference type="Gene3D" id="1.10.10.10">
    <property type="entry name" value="Winged helix-like DNA-binding domain superfamily/Winged helix DNA-binding domain"/>
    <property type="match status" value="1"/>
</dbReference>
<keyword evidence="2" id="KW-0805">Transcription regulation</keyword>
<evidence type="ECO:0000256" key="1">
    <source>
        <dbReference type="ARBA" id="ARBA00009437"/>
    </source>
</evidence>
<dbReference type="Pfam" id="PF03466">
    <property type="entry name" value="LysR_substrate"/>
    <property type="match status" value="1"/>
</dbReference>
<accession>A0AAW9FFV0</accession>
<dbReference type="InterPro" id="IPR005119">
    <property type="entry name" value="LysR_subst-bd"/>
</dbReference>
<evidence type="ECO:0000259" key="8">
    <source>
        <dbReference type="PROSITE" id="PS50931"/>
    </source>
</evidence>
<dbReference type="SUPFAM" id="SSF53850">
    <property type="entry name" value="Periplasmic binding protein-like II"/>
    <property type="match status" value="1"/>
</dbReference>
<dbReference type="AlphaFoldDB" id="A0AAW9FFV0"/>
<dbReference type="GO" id="GO:0003700">
    <property type="term" value="F:DNA-binding transcription factor activity"/>
    <property type="evidence" value="ECO:0007669"/>
    <property type="project" value="InterPro"/>
</dbReference>
<dbReference type="PROSITE" id="PS50931">
    <property type="entry name" value="HTH_LYSR"/>
    <property type="match status" value="1"/>
</dbReference>
<evidence type="ECO:0000256" key="4">
    <source>
        <dbReference type="ARBA" id="ARBA00023163"/>
    </source>
</evidence>
<organism evidence="9">
    <name type="scientific">Agrobacterium rosae</name>
    <dbReference type="NCBI Taxonomy" id="1972867"/>
    <lineage>
        <taxon>Bacteria</taxon>
        <taxon>Pseudomonadati</taxon>
        <taxon>Pseudomonadota</taxon>
        <taxon>Alphaproteobacteria</taxon>
        <taxon>Hyphomicrobiales</taxon>
        <taxon>Rhizobiaceae</taxon>
        <taxon>Rhizobium/Agrobacterium group</taxon>
        <taxon>Agrobacterium</taxon>
    </lineage>
</organism>
<evidence type="ECO:0000256" key="7">
    <source>
        <dbReference type="ARBA" id="ARBA00083243"/>
    </source>
</evidence>
<comment type="similarity">
    <text evidence="1">Belongs to the LysR transcriptional regulatory family.</text>
</comment>
<dbReference type="RefSeq" id="WP_265615124.1">
    <property type="nucleotide sequence ID" value="NZ_CP133554.1"/>
</dbReference>
<keyword evidence="4" id="KW-0804">Transcription</keyword>
<dbReference type="GO" id="GO:0032993">
    <property type="term" value="C:protein-DNA complex"/>
    <property type="evidence" value="ECO:0007669"/>
    <property type="project" value="TreeGrafter"/>
</dbReference>
<dbReference type="InterPro" id="IPR036390">
    <property type="entry name" value="WH_DNA-bd_sf"/>
</dbReference>
<reference evidence="9" key="1">
    <citation type="journal article" date="2023" name="Phytobiomes J">
        <title>Deciphering the key players within the bacterial microbiota associated with aerial crown gall tumors on rhododendron: Insights into the gallobiome.</title>
        <authorList>
            <person name="Kuzmanovic N."/>
            <person name="Nesme J."/>
            <person name="Wolf J."/>
            <person name="Neumann-Schaal M."/>
            <person name="Petersen J."/>
            <person name="Fernandez-Gnecco G."/>
            <person name="Sproeer C."/>
            <person name="Bunk B."/>
            <person name="Overmann J."/>
            <person name="Sorensen S.J."/>
            <person name="Idczak E."/>
            <person name="Smalla K."/>
        </authorList>
    </citation>
    <scope>NUCLEOTIDE SEQUENCE</scope>
    <source>
        <strain evidence="9">Rho-11.1</strain>
    </source>
</reference>
<evidence type="ECO:0000256" key="3">
    <source>
        <dbReference type="ARBA" id="ARBA00023125"/>
    </source>
</evidence>
<dbReference type="EMBL" id="JAVRAF010000020">
    <property type="protein sequence ID" value="MDX8305492.1"/>
    <property type="molecule type" value="Genomic_DNA"/>
</dbReference>
<dbReference type="InterPro" id="IPR036388">
    <property type="entry name" value="WH-like_DNA-bd_sf"/>
</dbReference>
<dbReference type="FunFam" id="1.10.10.10:FF:000001">
    <property type="entry name" value="LysR family transcriptional regulator"/>
    <property type="match status" value="1"/>
</dbReference>
<evidence type="ECO:0000256" key="6">
    <source>
        <dbReference type="ARBA" id="ARBA00067332"/>
    </source>
</evidence>
<protein>
    <recommendedName>
        <fullName evidence="6">HTH-type transcriptional regulator TtuA</fullName>
    </recommendedName>
    <alternativeName>
        <fullName evidence="7">Tartrate utilization transcriptional regulator</fullName>
    </alternativeName>
</protein>
<dbReference type="CDD" id="cd08414">
    <property type="entry name" value="PBP2_LTTR_aromatics_like"/>
    <property type="match status" value="1"/>
</dbReference>
<dbReference type="PRINTS" id="PR00039">
    <property type="entry name" value="HTHLYSR"/>
</dbReference>
<keyword evidence="3" id="KW-0238">DNA-binding</keyword>
<dbReference type="InterPro" id="IPR000847">
    <property type="entry name" value="LysR_HTH_N"/>
</dbReference>
<evidence type="ECO:0000256" key="2">
    <source>
        <dbReference type="ARBA" id="ARBA00023015"/>
    </source>
</evidence>
<evidence type="ECO:0000256" key="5">
    <source>
        <dbReference type="ARBA" id="ARBA00054626"/>
    </source>
</evidence>
<dbReference type="GO" id="GO:0003677">
    <property type="term" value="F:DNA binding"/>
    <property type="evidence" value="ECO:0007669"/>
    <property type="project" value="UniProtKB-KW"/>
</dbReference>
<dbReference type="Gene3D" id="3.40.190.10">
    <property type="entry name" value="Periplasmic binding protein-like II"/>
    <property type="match status" value="2"/>
</dbReference>
<gene>
    <name evidence="9" type="ORF">RMR22_24960</name>
</gene>
<comment type="caution">
    <text evidence="9">The sequence shown here is derived from an EMBL/GenBank/DDBJ whole genome shotgun (WGS) entry which is preliminary data.</text>
</comment>